<dbReference type="AlphaFoldDB" id="A0A2P2Q9F8"/>
<keyword evidence="1" id="KW-0472">Membrane</keyword>
<sequence length="68" mass="7549">MFGGNNVFLIYENILALLSFYSPNLAGYLLLWISLFVPEVCWYSAVLFCSSNLSEFLTSLPSTAGCKV</sequence>
<evidence type="ECO:0000313" key="2">
    <source>
        <dbReference type="EMBL" id="MBX63564.1"/>
    </source>
</evidence>
<dbReference type="EMBL" id="GGEC01083080">
    <property type="protein sequence ID" value="MBX63564.1"/>
    <property type="molecule type" value="Transcribed_RNA"/>
</dbReference>
<proteinExistence type="predicted"/>
<keyword evidence="1" id="KW-1133">Transmembrane helix</keyword>
<accession>A0A2P2Q9F8</accession>
<protein>
    <submittedName>
        <fullName evidence="2">Uncharacterized protein</fullName>
    </submittedName>
</protein>
<organism evidence="2">
    <name type="scientific">Rhizophora mucronata</name>
    <name type="common">Asiatic mangrove</name>
    <dbReference type="NCBI Taxonomy" id="61149"/>
    <lineage>
        <taxon>Eukaryota</taxon>
        <taxon>Viridiplantae</taxon>
        <taxon>Streptophyta</taxon>
        <taxon>Embryophyta</taxon>
        <taxon>Tracheophyta</taxon>
        <taxon>Spermatophyta</taxon>
        <taxon>Magnoliopsida</taxon>
        <taxon>eudicotyledons</taxon>
        <taxon>Gunneridae</taxon>
        <taxon>Pentapetalae</taxon>
        <taxon>rosids</taxon>
        <taxon>fabids</taxon>
        <taxon>Malpighiales</taxon>
        <taxon>Rhizophoraceae</taxon>
        <taxon>Rhizophora</taxon>
    </lineage>
</organism>
<evidence type="ECO:0000256" key="1">
    <source>
        <dbReference type="SAM" id="Phobius"/>
    </source>
</evidence>
<name>A0A2P2Q9F8_RHIMU</name>
<keyword evidence="1" id="KW-0812">Transmembrane</keyword>
<reference evidence="2" key="1">
    <citation type="submission" date="2018-02" db="EMBL/GenBank/DDBJ databases">
        <title>Rhizophora mucronata_Transcriptome.</title>
        <authorList>
            <person name="Meera S.P."/>
            <person name="Sreeshan A."/>
            <person name="Augustine A."/>
        </authorList>
    </citation>
    <scope>NUCLEOTIDE SEQUENCE</scope>
    <source>
        <tissue evidence="2">Leaf</tissue>
    </source>
</reference>
<feature type="transmembrane region" description="Helical" evidence="1">
    <location>
        <begin position="25"/>
        <end position="49"/>
    </location>
</feature>